<name>A0ABN2M8S8_9ACTN</name>
<feature type="transmembrane region" description="Helical" evidence="5">
    <location>
        <begin position="188"/>
        <end position="210"/>
    </location>
</feature>
<evidence type="ECO:0000259" key="6">
    <source>
        <dbReference type="PROSITE" id="PS50929"/>
    </source>
</evidence>
<comment type="caution">
    <text evidence="7">The sequence shown here is derived from an EMBL/GenBank/DDBJ whole genome shotgun (WGS) entry which is preliminary data.</text>
</comment>
<keyword evidence="3 5" id="KW-1133">Transmembrane helix</keyword>
<feature type="domain" description="ABC transmembrane type-1" evidence="6">
    <location>
        <begin position="190"/>
        <end position="468"/>
    </location>
</feature>
<dbReference type="Proteomes" id="UP001500218">
    <property type="component" value="Unassembled WGS sequence"/>
</dbReference>
<accession>A0ABN2M8S8</accession>
<feature type="transmembrane region" description="Helical" evidence="5">
    <location>
        <begin position="310"/>
        <end position="330"/>
    </location>
</feature>
<dbReference type="EMBL" id="BAAALT010000126">
    <property type="protein sequence ID" value="GAA1813951.1"/>
    <property type="molecule type" value="Genomic_DNA"/>
</dbReference>
<keyword evidence="4 5" id="KW-0472">Membrane</keyword>
<comment type="subcellular location">
    <subcellularLocation>
        <location evidence="1">Cell membrane</location>
        <topology evidence="1">Multi-pass membrane protein</topology>
    </subcellularLocation>
</comment>
<gene>
    <name evidence="7" type="ORF">GCM10009682_38740</name>
</gene>
<feature type="transmembrane region" description="Helical" evidence="5">
    <location>
        <begin position="336"/>
        <end position="356"/>
    </location>
</feature>
<keyword evidence="8" id="KW-1185">Reference proteome</keyword>
<proteinExistence type="predicted"/>
<feature type="transmembrane region" description="Helical" evidence="5">
    <location>
        <begin position="230"/>
        <end position="253"/>
    </location>
</feature>
<protein>
    <recommendedName>
        <fullName evidence="6">ABC transmembrane type-1 domain-containing protein</fullName>
    </recommendedName>
</protein>
<dbReference type="SUPFAM" id="SSF90123">
    <property type="entry name" value="ABC transporter transmembrane region"/>
    <property type="match status" value="1"/>
</dbReference>
<dbReference type="InterPro" id="IPR036640">
    <property type="entry name" value="ABC1_TM_sf"/>
</dbReference>
<evidence type="ECO:0000256" key="1">
    <source>
        <dbReference type="ARBA" id="ARBA00004651"/>
    </source>
</evidence>
<sequence length="557" mass="57663">MNLEETMTDRQPPDIVRARDLVDDSIREDQLNQPARPSIMEFASAAVAARAVAAALGRGDDPSYVAYLAALSRATGESVAEQRTGVAQLAALTEDPGCGSDAVAALRALIEAPRPGRLCEYALQTARRALADHCPPRPVADAGTGTPGPAPVDAISHLAASADPAAARPRLRDGLRIFVDAARYEPRLFVISVVGGATFSLLGLVVWLVLRDVVDRAWGPALTTGHIDVAAVTSLAALAVFASVGRAIGLFVSRVGAQTMRRRLSDATQRAVVDQYVEAPVAWHEQRHPDDLVATADGAADTSWRPVDPVPIAVGSAVMVVAAILALFYLAWWLAAIGVLLLAGQGILTVAFLRAVDRHADRARSLRAEIIEMTQHESGEPADMIASFGAASGQLSTEMIRVRGLKGAVAPLLAAVPVIGILAAAGIGAWHLQPGAAGAADLVSATVLLAALPAPVLAVGTVMAGLPTGVRALRSVRGVLADADPIRPARIAIGATPTRADLAAQRQGGGVPTVELPDNAGRCDRLDTLADGAALVRRARNAAPHPAGAAPTARTLR</sequence>
<dbReference type="PROSITE" id="PS50929">
    <property type="entry name" value="ABC_TM1F"/>
    <property type="match status" value="1"/>
</dbReference>
<evidence type="ECO:0000313" key="8">
    <source>
        <dbReference type="Proteomes" id="UP001500218"/>
    </source>
</evidence>
<feature type="transmembrane region" description="Helical" evidence="5">
    <location>
        <begin position="442"/>
        <end position="466"/>
    </location>
</feature>
<evidence type="ECO:0000256" key="3">
    <source>
        <dbReference type="ARBA" id="ARBA00022989"/>
    </source>
</evidence>
<evidence type="ECO:0000256" key="2">
    <source>
        <dbReference type="ARBA" id="ARBA00022692"/>
    </source>
</evidence>
<organism evidence="7 8">
    <name type="scientific">Luedemannella flava</name>
    <dbReference type="NCBI Taxonomy" id="349316"/>
    <lineage>
        <taxon>Bacteria</taxon>
        <taxon>Bacillati</taxon>
        <taxon>Actinomycetota</taxon>
        <taxon>Actinomycetes</taxon>
        <taxon>Micromonosporales</taxon>
        <taxon>Micromonosporaceae</taxon>
        <taxon>Luedemannella</taxon>
    </lineage>
</organism>
<dbReference type="Gene3D" id="1.20.1560.10">
    <property type="entry name" value="ABC transporter type 1, transmembrane domain"/>
    <property type="match status" value="1"/>
</dbReference>
<evidence type="ECO:0000256" key="5">
    <source>
        <dbReference type="SAM" id="Phobius"/>
    </source>
</evidence>
<dbReference type="InterPro" id="IPR011527">
    <property type="entry name" value="ABC1_TM_dom"/>
</dbReference>
<reference evidence="7 8" key="1">
    <citation type="journal article" date="2019" name="Int. J. Syst. Evol. Microbiol.">
        <title>The Global Catalogue of Microorganisms (GCM) 10K type strain sequencing project: providing services to taxonomists for standard genome sequencing and annotation.</title>
        <authorList>
            <consortium name="The Broad Institute Genomics Platform"/>
            <consortium name="The Broad Institute Genome Sequencing Center for Infectious Disease"/>
            <person name="Wu L."/>
            <person name="Ma J."/>
        </authorList>
    </citation>
    <scope>NUCLEOTIDE SEQUENCE [LARGE SCALE GENOMIC DNA]</scope>
    <source>
        <strain evidence="7 8">JCM 13250</strain>
    </source>
</reference>
<feature type="transmembrane region" description="Helical" evidence="5">
    <location>
        <begin position="408"/>
        <end position="430"/>
    </location>
</feature>
<evidence type="ECO:0000313" key="7">
    <source>
        <dbReference type="EMBL" id="GAA1813951.1"/>
    </source>
</evidence>
<keyword evidence="2 5" id="KW-0812">Transmembrane</keyword>
<evidence type="ECO:0000256" key="4">
    <source>
        <dbReference type="ARBA" id="ARBA00023136"/>
    </source>
</evidence>